<dbReference type="GO" id="GO:0006355">
    <property type="term" value="P:regulation of DNA-templated transcription"/>
    <property type="evidence" value="ECO:0007669"/>
    <property type="project" value="InterPro"/>
</dbReference>
<dbReference type="AlphaFoldDB" id="A0A0F9V711"/>
<organism evidence="1">
    <name type="scientific">marine sediment metagenome</name>
    <dbReference type="NCBI Taxonomy" id="412755"/>
    <lineage>
        <taxon>unclassified sequences</taxon>
        <taxon>metagenomes</taxon>
        <taxon>ecological metagenomes</taxon>
    </lineage>
</organism>
<evidence type="ECO:0000313" key="1">
    <source>
        <dbReference type="EMBL" id="KKN69286.1"/>
    </source>
</evidence>
<gene>
    <name evidence="1" type="ORF">LCGC14_0442810</name>
</gene>
<protein>
    <recommendedName>
        <fullName evidence="2">HTH luxR-type domain-containing protein</fullName>
    </recommendedName>
</protein>
<dbReference type="InterPro" id="IPR016032">
    <property type="entry name" value="Sig_transdc_resp-reg_C-effctor"/>
</dbReference>
<comment type="caution">
    <text evidence="1">The sequence shown here is derived from an EMBL/GenBank/DDBJ whole genome shotgun (WGS) entry which is preliminary data.</text>
</comment>
<dbReference type="EMBL" id="LAZR01000429">
    <property type="protein sequence ID" value="KKN69286.1"/>
    <property type="molecule type" value="Genomic_DNA"/>
</dbReference>
<proteinExistence type="predicted"/>
<sequence length="90" mass="10594">MPKPIRQITIDSLTELALKRAWPNLGRQTRQVMYLAIVKGFSNKGISEILEINIKTTEEYLWRAVRAAHAKTRRQAYAFYAIRFNQENRE</sequence>
<evidence type="ECO:0008006" key="2">
    <source>
        <dbReference type="Google" id="ProtNLM"/>
    </source>
</evidence>
<reference evidence="1" key="1">
    <citation type="journal article" date="2015" name="Nature">
        <title>Complex archaea that bridge the gap between prokaryotes and eukaryotes.</title>
        <authorList>
            <person name="Spang A."/>
            <person name="Saw J.H."/>
            <person name="Jorgensen S.L."/>
            <person name="Zaremba-Niedzwiedzka K."/>
            <person name="Martijn J."/>
            <person name="Lind A.E."/>
            <person name="van Eijk R."/>
            <person name="Schleper C."/>
            <person name="Guy L."/>
            <person name="Ettema T.J."/>
        </authorList>
    </citation>
    <scope>NUCLEOTIDE SEQUENCE</scope>
</reference>
<accession>A0A0F9V711</accession>
<name>A0A0F9V711_9ZZZZ</name>
<dbReference type="SUPFAM" id="SSF46894">
    <property type="entry name" value="C-terminal effector domain of the bipartite response regulators"/>
    <property type="match status" value="1"/>
</dbReference>
<dbReference type="GO" id="GO:0003677">
    <property type="term" value="F:DNA binding"/>
    <property type="evidence" value="ECO:0007669"/>
    <property type="project" value="InterPro"/>
</dbReference>
<dbReference type="InterPro" id="IPR036388">
    <property type="entry name" value="WH-like_DNA-bd_sf"/>
</dbReference>
<dbReference type="Gene3D" id="1.10.10.10">
    <property type="entry name" value="Winged helix-like DNA-binding domain superfamily/Winged helix DNA-binding domain"/>
    <property type="match status" value="1"/>
</dbReference>